<dbReference type="InterPro" id="IPR050226">
    <property type="entry name" value="NagZ_Beta-hexosaminidase"/>
</dbReference>
<protein>
    <recommendedName>
        <fullName evidence="3">beta-N-acetylhexosaminidase</fullName>
        <ecNumber evidence="3">3.2.1.52</ecNumber>
    </recommendedName>
</protein>
<evidence type="ECO:0000259" key="6">
    <source>
        <dbReference type="Pfam" id="PF00933"/>
    </source>
</evidence>
<keyword evidence="4 7" id="KW-0378">Hydrolase</keyword>
<dbReference type="InterPro" id="IPR001764">
    <property type="entry name" value="Glyco_hydro_3_N"/>
</dbReference>
<keyword evidence="8" id="KW-1185">Reference proteome</keyword>
<proteinExistence type="inferred from homology"/>
<comment type="catalytic activity">
    <reaction evidence="1">
        <text>Hydrolysis of terminal non-reducing N-acetyl-D-hexosamine residues in N-acetyl-beta-D-hexosaminides.</text>
        <dbReference type="EC" id="3.2.1.52"/>
    </reaction>
</comment>
<evidence type="ECO:0000256" key="4">
    <source>
        <dbReference type="ARBA" id="ARBA00022801"/>
    </source>
</evidence>
<evidence type="ECO:0000256" key="2">
    <source>
        <dbReference type="ARBA" id="ARBA00005336"/>
    </source>
</evidence>
<evidence type="ECO:0000256" key="5">
    <source>
        <dbReference type="ARBA" id="ARBA00023295"/>
    </source>
</evidence>
<dbReference type="Gene3D" id="3.20.20.300">
    <property type="entry name" value="Glycoside hydrolase, family 3, N-terminal domain"/>
    <property type="match status" value="1"/>
</dbReference>
<reference evidence="7 8" key="1">
    <citation type="submission" date="2021-03" db="EMBL/GenBank/DDBJ databases">
        <title>Sequencing the genomes of 1000 actinobacteria strains.</title>
        <authorList>
            <person name="Klenk H.-P."/>
        </authorList>
    </citation>
    <scope>NUCLEOTIDE SEQUENCE [LARGE SCALE GENOMIC DNA]</scope>
    <source>
        <strain evidence="7 8">DSM 15797</strain>
    </source>
</reference>
<dbReference type="EC" id="3.2.1.52" evidence="3"/>
<evidence type="ECO:0000256" key="3">
    <source>
        <dbReference type="ARBA" id="ARBA00012663"/>
    </source>
</evidence>
<dbReference type="InterPro" id="IPR017853">
    <property type="entry name" value="GH"/>
</dbReference>
<dbReference type="SUPFAM" id="SSF51445">
    <property type="entry name" value="(Trans)glycosidases"/>
    <property type="match status" value="1"/>
</dbReference>
<name>A0ABS4XHQ6_9MICC</name>
<dbReference type="Pfam" id="PF00933">
    <property type="entry name" value="Glyco_hydro_3"/>
    <property type="match status" value="1"/>
</dbReference>
<dbReference type="GO" id="GO:0004563">
    <property type="term" value="F:beta-N-acetylhexosaminidase activity"/>
    <property type="evidence" value="ECO:0007669"/>
    <property type="project" value="UniProtKB-EC"/>
</dbReference>
<evidence type="ECO:0000313" key="7">
    <source>
        <dbReference type="EMBL" id="MBP2387788.1"/>
    </source>
</evidence>
<gene>
    <name evidence="7" type="ORF">JOF47_003299</name>
</gene>
<sequence length="407" mass="42001">MGNTKSSGLHVTGRLVLTGTLALALVVGMAPMSQAQVDGGLANSAILDATPASVLPTAVAAATPTPKQALAKLTLDQRVGQVLMMGVPATGASKSDLATLTKYKVGNVFLKGRSSSGVKSTKAIVAKINATVGSSSTGGQKRFVATDQEGGNVQVLKGAGFSAMPTALRQGTWSTTALRSNATTWAKQLKAAGINVNLAPVADTVPGAAFAPYNSPIGYWHREFGYTSGHVANDVAAFAQGMRAGGVAPVAKHFPGLGRVTRNTDTSSNVKDTTTTRTSAYIKPFAKAIAGGTRWVMVSNAYYTKIDAGHVGPFSSTIMKSMLRKDLGFTGIVISDDMCTAKQLSPWSYATRAKNFFNAGGTMMLCVNAAAVPSIHKALVAEAKASPAFRAKIDAAALEVSETRAGK</sequence>
<comment type="caution">
    <text evidence="7">The sequence shown here is derived from an EMBL/GenBank/DDBJ whole genome shotgun (WGS) entry which is preliminary data.</text>
</comment>
<comment type="similarity">
    <text evidence="2">Belongs to the glycosyl hydrolase 3 family.</text>
</comment>
<dbReference type="RefSeq" id="WP_210000300.1">
    <property type="nucleotide sequence ID" value="NZ_BAAAJY010000001.1"/>
</dbReference>
<evidence type="ECO:0000313" key="8">
    <source>
        <dbReference type="Proteomes" id="UP001296993"/>
    </source>
</evidence>
<accession>A0ABS4XHQ6</accession>
<dbReference type="PANTHER" id="PTHR30480:SF13">
    <property type="entry name" value="BETA-HEXOSAMINIDASE"/>
    <property type="match status" value="1"/>
</dbReference>
<dbReference type="EMBL" id="JAGIOF010000001">
    <property type="protein sequence ID" value="MBP2387788.1"/>
    <property type="molecule type" value="Genomic_DNA"/>
</dbReference>
<dbReference type="InterPro" id="IPR036962">
    <property type="entry name" value="Glyco_hydro_3_N_sf"/>
</dbReference>
<evidence type="ECO:0000256" key="1">
    <source>
        <dbReference type="ARBA" id="ARBA00001231"/>
    </source>
</evidence>
<organism evidence="7 8">
    <name type="scientific">Paeniglutamicibacter kerguelensis</name>
    <dbReference type="NCBI Taxonomy" id="254788"/>
    <lineage>
        <taxon>Bacteria</taxon>
        <taxon>Bacillati</taxon>
        <taxon>Actinomycetota</taxon>
        <taxon>Actinomycetes</taxon>
        <taxon>Micrococcales</taxon>
        <taxon>Micrococcaceae</taxon>
        <taxon>Paeniglutamicibacter</taxon>
    </lineage>
</organism>
<keyword evidence="5 7" id="KW-0326">Glycosidase</keyword>
<dbReference type="Proteomes" id="UP001296993">
    <property type="component" value="Unassembled WGS sequence"/>
</dbReference>
<dbReference type="PANTHER" id="PTHR30480">
    <property type="entry name" value="BETA-HEXOSAMINIDASE-RELATED"/>
    <property type="match status" value="1"/>
</dbReference>
<feature type="domain" description="Glycoside hydrolase family 3 N-terminal" evidence="6">
    <location>
        <begin position="74"/>
        <end position="398"/>
    </location>
</feature>